<evidence type="ECO:0000313" key="1">
    <source>
        <dbReference type="EMBL" id="BBP88237.1"/>
    </source>
</evidence>
<reference evidence="1 2" key="1">
    <citation type="submission" date="2019-12" db="EMBL/GenBank/DDBJ databases">
        <title>Full genome sequence of a Bacillus safensis strain isolated from commercially available natto in Indonesia.</title>
        <authorList>
            <person name="Yoshida M."/>
            <person name="Uomi M."/>
            <person name="Waturangi D."/>
            <person name="Ekaputri J.J."/>
            <person name="Setiamarga D.H.E."/>
        </authorList>
    </citation>
    <scope>NUCLEOTIDE SEQUENCE [LARGE SCALE GENOMIC DNA]</scope>
    <source>
        <strain evidence="1 2">IDN1</strain>
    </source>
</reference>
<dbReference type="Proteomes" id="UP000464658">
    <property type="component" value="Chromosome"/>
</dbReference>
<sequence>METAKESAEVIKEVGSELQTSIQQWREEIKPHQQDLQKGNSGN</sequence>
<accession>A0A5S9M3S5</accession>
<evidence type="ECO:0000313" key="2">
    <source>
        <dbReference type="Proteomes" id="UP000464658"/>
    </source>
</evidence>
<proteinExistence type="predicted"/>
<protein>
    <submittedName>
        <fullName evidence="1">Uncharacterized protein</fullName>
    </submittedName>
</protein>
<name>A0A5S9M3S5_BACIA</name>
<dbReference type="AlphaFoldDB" id="A0A5S9M3S5"/>
<dbReference type="EMBL" id="AP021906">
    <property type="protein sequence ID" value="BBP88237.1"/>
    <property type="molecule type" value="Genomic_DNA"/>
</dbReference>
<gene>
    <name evidence="1" type="ORF">BsIDN1_18550</name>
</gene>
<organism evidence="1 2">
    <name type="scientific">Bacillus safensis</name>
    <dbReference type="NCBI Taxonomy" id="561879"/>
    <lineage>
        <taxon>Bacteria</taxon>
        <taxon>Bacillati</taxon>
        <taxon>Bacillota</taxon>
        <taxon>Bacilli</taxon>
        <taxon>Bacillales</taxon>
        <taxon>Bacillaceae</taxon>
        <taxon>Bacillus</taxon>
    </lineage>
</organism>